<sequence>MVSLWIQSGHIRTWNAVKSSPCSCLSKKHICNGIRTGFLISLPLDHEDYLARYVEMDGRGIAMSTAFPSFAKDGSVAVQCKDIEVMNMDYRNAGVYATCDSWFCLGMDEFQNTTEACSRGCGSRRTASWAVRFSAVLRDSEGDKVEALFEGHYCTEGSLETSFASPPISSTSSCLTSAA</sequence>
<protein>
    <submittedName>
        <fullName evidence="2">Uncharacterized protein</fullName>
    </submittedName>
</protein>
<accession>A0A7S4G1W4</accession>
<gene>
    <name evidence="2" type="ORF">EGYM00163_LOCUS33796</name>
</gene>
<evidence type="ECO:0000256" key="1">
    <source>
        <dbReference type="SAM" id="MobiDB-lite"/>
    </source>
</evidence>
<evidence type="ECO:0000313" key="2">
    <source>
        <dbReference type="EMBL" id="CAE0822595.1"/>
    </source>
</evidence>
<dbReference type="AlphaFoldDB" id="A0A7S4G1W4"/>
<dbReference type="EMBL" id="HBJA01097684">
    <property type="protein sequence ID" value="CAE0822595.1"/>
    <property type="molecule type" value="Transcribed_RNA"/>
</dbReference>
<feature type="compositionally biased region" description="Low complexity" evidence="1">
    <location>
        <begin position="161"/>
        <end position="179"/>
    </location>
</feature>
<feature type="region of interest" description="Disordered" evidence="1">
    <location>
        <begin position="160"/>
        <end position="179"/>
    </location>
</feature>
<reference evidence="2" key="1">
    <citation type="submission" date="2021-01" db="EMBL/GenBank/DDBJ databases">
        <authorList>
            <person name="Corre E."/>
            <person name="Pelletier E."/>
            <person name="Niang G."/>
            <person name="Scheremetjew M."/>
            <person name="Finn R."/>
            <person name="Kale V."/>
            <person name="Holt S."/>
            <person name="Cochrane G."/>
            <person name="Meng A."/>
            <person name="Brown T."/>
            <person name="Cohen L."/>
        </authorList>
    </citation>
    <scope>NUCLEOTIDE SEQUENCE</scope>
    <source>
        <strain evidence="2">CCMP1594</strain>
    </source>
</reference>
<organism evidence="2">
    <name type="scientific">Eutreptiella gymnastica</name>
    <dbReference type="NCBI Taxonomy" id="73025"/>
    <lineage>
        <taxon>Eukaryota</taxon>
        <taxon>Discoba</taxon>
        <taxon>Euglenozoa</taxon>
        <taxon>Euglenida</taxon>
        <taxon>Spirocuta</taxon>
        <taxon>Euglenophyceae</taxon>
        <taxon>Eutreptiales</taxon>
        <taxon>Eutreptiaceae</taxon>
        <taxon>Eutreptiella</taxon>
    </lineage>
</organism>
<proteinExistence type="predicted"/>
<name>A0A7S4G1W4_9EUGL</name>